<name>A0AA97KZ88_EUBMA</name>
<dbReference type="PANTHER" id="PTHR15715">
    <property type="entry name" value="CENTROSOMAL PROTEIN OF 170 KDA"/>
    <property type="match status" value="1"/>
</dbReference>
<dbReference type="InterPro" id="IPR051176">
    <property type="entry name" value="Cent_Immune-Sig_Mod"/>
</dbReference>
<dbReference type="PANTHER" id="PTHR15715:SF21">
    <property type="entry name" value="TRAF3-INTERACTING JNK-ACTIVATING MODULATOR"/>
    <property type="match status" value="1"/>
</dbReference>
<protein>
    <submittedName>
        <fullName evidence="5">TRAF3-interacting JNK-activating modulator</fullName>
    </submittedName>
</protein>
<evidence type="ECO:0000256" key="1">
    <source>
        <dbReference type="SAM" id="Coils"/>
    </source>
</evidence>
<evidence type="ECO:0000256" key="3">
    <source>
        <dbReference type="SAM" id="Phobius"/>
    </source>
</evidence>
<feature type="coiled-coil region" evidence="1">
    <location>
        <begin position="248"/>
        <end position="405"/>
    </location>
</feature>
<keyword evidence="4" id="KW-1185">Reference proteome</keyword>
<dbReference type="Proteomes" id="UP001190640">
    <property type="component" value="Chromosome 5"/>
</dbReference>
<accession>A0AA97KZ88</accession>
<evidence type="ECO:0000256" key="2">
    <source>
        <dbReference type="SAM" id="MobiDB-lite"/>
    </source>
</evidence>
<evidence type="ECO:0000313" key="5">
    <source>
        <dbReference type="RefSeq" id="XP_054836479.1"/>
    </source>
</evidence>
<dbReference type="CTD" id="80342"/>
<keyword evidence="3" id="KW-0472">Membrane</keyword>
<organism evidence="4 5">
    <name type="scientific">Eublepharis macularius</name>
    <name type="common">Leopard gecko</name>
    <name type="synonym">Cyrtodactylus macularius</name>
    <dbReference type="NCBI Taxonomy" id="481883"/>
    <lineage>
        <taxon>Eukaryota</taxon>
        <taxon>Metazoa</taxon>
        <taxon>Chordata</taxon>
        <taxon>Craniata</taxon>
        <taxon>Vertebrata</taxon>
        <taxon>Euteleostomi</taxon>
        <taxon>Lepidosauria</taxon>
        <taxon>Squamata</taxon>
        <taxon>Bifurcata</taxon>
        <taxon>Gekkota</taxon>
        <taxon>Eublepharidae</taxon>
        <taxon>Eublepharinae</taxon>
        <taxon>Eublepharis</taxon>
    </lineage>
</organism>
<feature type="transmembrane region" description="Helical" evidence="3">
    <location>
        <begin position="495"/>
        <end position="515"/>
    </location>
</feature>
<dbReference type="KEGG" id="emc:129330468"/>
<sequence>MITESCKYRHHESMRESYEDKYERRQEKHENLRRRNNITICRLVAKHQSKEPKEVLQSPRQKEFFRRRNLIIEEQRKKEVRSPPCIKASLVLENKMEDFAEVSWNNPTSQLSSSNSAQHSFSDGFAHSNFSSCGIFPKTMTNVKVSKICKGTQTRNEPNAVKNNSSQQTDCGIAILDKEIIQLSGYLKEALHRELLLKKKLTVLQDLLAMLLQAAEKSWKGQINEDQLKSRVCVLENQLQTSTQSYSNRSLKKILLEMEDQKQNYEQKAKESLLKLLEEKLQAEQQLQNAQRALTVAEDDCSLWKEHYNTLKQDWSRLTNKHVELENKLHVLDNKLQWSGAQNAQLNQALQNLESERVALCSKMDALQEDSRLAMEHVSAMEDRLQTEERQKLALEETIKRLHNRDISMNSQVFNPARDRPSVLSKDHKGAKVNSLQDQLQERTSQFTAKEEECRDLHCELEVLSHEYRSCLIKLQQCRDELNQRKPVQRRHDHWIPLLMVVMAAAMVAYLANFIP</sequence>
<keyword evidence="3" id="KW-0812">Transmembrane</keyword>
<dbReference type="GeneID" id="129330468"/>
<reference evidence="5" key="1">
    <citation type="submission" date="2025-08" db="UniProtKB">
        <authorList>
            <consortium name="RefSeq"/>
        </authorList>
    </citation>
    <scope>IDENTIFICATION</scope>
    <source>
        <tissue evidence="5">Blood</tissue>
    </source>
</reference>
<feature type="compositionally biased region" description="Basic and acidic residues" evidence="2">
    <location>
        <begin position="11"/>
        <end position="22"/>
    </location>
</feature>
<feature type="region of interest" description="Disordered" evidence="2">
    <location>
        <begin position="1"/>
        <end position="22"/>
    </location>
</feature>
<proteinExistence type="predicted"/>
<dbReference type="AlphaFoldDB" id="A0AA97KZ88"/>
<evidence type="ECO:0000313" key="4">
    <source>
        <dbReference type="Proteomes" id="UP001190640"/>
    </source>
</evidence>
<keyword evidence="1" id="KW-0175">Coiled coil</keyword>
<dbReference type="SUPFAM" id="SSF57997">
    <property type="entry name" value="Tropomyosin"/>
    <property type="match status" value="1"/>
</dbReference>
<gene>
    <name evidence="5" type="primary">TRAF3IP3</name>
</gene>
<keyword evidence="3" id="KW-1133">Transmembrane helix</keyword>
<dbReference type="RefSeq" id="XP_054836479.1">
    <property type="nucleotide sequence ID" value="XM_054980504.1"/>
</dbReference>